<protein>
    <recommendedName>
        <fullName evidence="3">PA14 domain-containing protein</fullName>
    </recommendedName>
</protein>
<name>A0A5C6EJQ7_9BACT</name>
<evidence type="ECO:0000313" key="5">
    <source>
        <dbReference type="Proteomes" id="UP000317977"/>
    </source>
</evidence>
<dbReference type="InterPro" id="IPR037524">
    <property type="entry name" value="PA14/GLEYA"/>
</dbReference>
<feature type="domain" description="PA14" evidence="3">
    <location>
        <begin position="1"/>
        <end position="88"/>
    </location>
</feature>
<dbReference type="PANTHER" id="PTHR46769:SF2">
    <property type="entry name" value="FIBROCYSTIN-L ISOFORM 2 PRECURSOR-RELATED"/>
    <property type="match status" value="1"/>
</dbReference>
<dbReference type="AlphaFoldDB" id="A0A5C6EJQ7"/>
<dbReference type="Proteomes" id="UP000317977">
    <property type="component" value="Unassembled WGS sequence"/>
</dbReference>
<dbReference type="InterPro" id="IPR052387">
    <property type="entry name" value="Fibrocystin"/>
</dbReference>
<reference evidence="4 5" key="1">
    <citation type="submission" date="2019-02" db="EMBL/GenBank/DDBJ databases">
        <title>Deep-cultivation of Planctomycetes and their phenomic and genomic characterization uncovers novel biology.</title>
        <authorList>
            <person name="Wiegand S."/>
            <person name="Jogler M."/>
            <person name="Boedeker C."/>
            <person name="Pinto D."/>
            <person name="Vollmers J."/>
            <person name="Rivas-Marin E."/>
            <person name="Kohn T."/>
            <person name="Peeters S.H."/>
            <person name="Heuer A."/>
            <person name="Rast P."/>
            <person name="Oberbeckmann S."/>
            <person name="Bunk B."/>
            <person name="Jeske O."/>
            <person name="Meyerdierks A."/>
            <person name="Storesund J.E."/>
            <person name="Kallscheuer N."/>
            <person name="Luecker S."/>
            <person name="Lage O.M."/>
            <person name="Pohl T."/>
            <person name="Merkel B.J."/>
            <person name="Hornburger P."/>
            <person name="Mueller R.-W."/>
            <person name="Bruemmer F."/>
            <person name="Labrenz M."/>
            <person name="Spormann A.M."/>
            <person name="Op Den Camp H."/>
            <person name="Overmann J."/>
            <person name="Amann R."/>
            <person name="Jetten M.S.M."/>
            <person name="Mascher T."/>
            <person name="Medema M.H."/>
            <person name="Devos D.P."/>
            <person name="Kaster A.-K."/>
            <person name="Ovreas L."/>
            <person name="Rohde M."/>
            <person name="Galperin M.Y."/>
            <person name="Jogler C."/>
        </authorList>
    </citation>
    <scope>NUCLEOTIDE SEQUENCE [LARGE SCALE GENOMIC DNA]</scope>
    <source>
        <strain evidence="4 5">Poly59</strain>
    </source>
</reference>
<keyword evidence="5" id="KW-1185">Reference proteome</keyword>
<evidence type="ECO:0000259" key="3">
    <source>
        <dbReference type="PROSITE" id="PS51820"/>
    </source>
</evidence>
<sequence length="103" mass="11737">MAADDYAELWLSSSEGVSKKTPIIQMKRWTPSRVWDRYPEQKSKPIRLQAGKRYYIEAIQVKVTVDDCLAVGWQLPDGTMERPIPGTRLSTVSELKSTQKPTP</sequence>
<dbReference type="RefSeq" id="WP_246151734.1">
    <property type="nucleotide sequence ID" value="NZ_SJPX01000004.1"/>
</dbReference>
<evidence type="ECO:0000313" key="4">
    <source>
        <dbReference type="EMBL" id="TWU49048.1"/>
    </source>
</evidence>
<evidence type="ECO:0000256" key="1">
    <source>
        <dbReference type="ARBA" id="ARBA00022729"/>
    </source>
</evidence>
<dbReference type="EMBL" id="SJPX01000004">
    <property type="protein sequence ID" value="TWU49048.1"/>
    <property type="molecule type" value="Genomic_DNA"/>
</dbReference>
<dbReference type="PROSITE" id="PS51820">
    <property type="entry name" value="PA14"/>
    <property type="match status" value="1"/>
</dbReference>
<gene>
    <name evidence="4" type="ORF">Poly59_36610</name>
</gene>
<feature type="region of interest" description="Disordered" evidence="2">
    <location>
        <begin position="80"/>
        <end position="103"/>
    </location>
</feature>
<accession>A0A5C6EJQ7</accession>
<evidence type="ECO:0000256" key="2">
    <source>
        <dbReference type="SAM" id="MobiDB-lite"/>
    </source>
</evidence>
<feature type="compositionally biased region" description="Polar residues" evidence="2">
    <location>
        <begin position="88"/>
        <end position="103"/>
    </location>
</feature>
<comment type="caution">
    <text evidence="4">The sequence shown here is derived from an EMBL/GenBank/DDBJ whole genome shotgun (WGS) entry which is preliminary data.</text>
</comment>
<dbReference type="PANTHER" id="PTHR46769">
    <property type="entry name" value="POLYCYSTIC KIDNEY AND HEPATIC DISEASE 1 (AUTOSOMAL RECESSIVE)-LIKE 1"/>
    <property type="match status" value="1"/>
</dbReference>
<keyword evidence="1" id="KW-0732">Signal</keyword>
<organism evidence="4 5">
    <name type="scientific">Rubripirellula reticaptiva</name>
    <dbReference type="NCBI Taxonomy" id="2528013"/>
    <lineage>
        <taxon>Bacteria</taxon>
        <taxon>Pseudomonadati</taxon>
        <taxon>Planctomycetota</taxon>
        <taxon>Planctomycetia</taxon>
        <taxon>Pirellulales</taxon>
        <taxon>Pirellulaceae</taxon>
        <taxon>Rubripirellula</taxon>
    </lineage>
</organism>
<proteinExistence type="predicted"/>